<evidence type="ECO:0000256" key="3">
    <source>
        <dbReference type="ARBA" id="ARBA00022833"/>
    </source>
</evidence>
<reference evidence="7" key="1">
    <citation type="submission" date="2018-06" db="EMBL/GenBank/DDBJ databases">
        <authorList>
            <person name="Zhirakovskaya E."/>
        </authorList>
    </citation>
    <scope>NUCLEOTIDE SEQUENCE</scope>
</reference>
<evidence type="ECO:0000256" key="1">
    <source>
        <dbReference type="ARBA" id="ARBA00007957"/>
    </source>
</evidence>
<accession>A0A3B0RG31</accession>
<dbReference type="GO" id="GO:0000976">
    <property type="term" value="F:transcription cis-regulatory region binding"/>
    <property type="evidence" value="ECO:0007669"/>
    <property type="project" value="TreeGrafter"/>
</dbReference>
<dbReference type="PANTHER" id="PTHR33202:SF7">
    <property type="entry name" value="FERRIC UPTAKE REGULATION PROTEIN"/>
    <property type="match status" value="1"/>
</dbReference>
<dbReference type="CDD" id="cd07153">
    <property type="entry name" value="Fur_like"/>
    <property type="match status" value="1"/>
</dbReference>
<keyword evidence="3" id="KW-0862">Zinc</keyword>
<name>A0A3B0RG31_9ZZZZ</name>
<evidence type="ECO:0008006" key="8">
    <source>
        <dbReference type="Google" id="ProtNLM"/>
    </source>
</evidence>
<dbReference type="Pfam" id="PF01475">
    <property type="entry name" value="FUR"/>
    <property type="match status" value="1"/>
</dbReference>
<protein>
    <recommendedName>
        <fullName evidence="8">Ferric uptake regulation protein FUR</fullName>
    </recommendedName>
</protein>
<dbReference type="GO" id="GO:0008270">
    <property type="term" value="F:zinc ion binding"/>
    <property type="evidence" value="ECO:0007669"/>
    <property type="project" value="TreeGrafter"/>
</dbReference>
<gene>
    <name evidence="7" type="ORF">MNBD_ACTINO01-1634</name>
</gene>
<dbReference type="Gene3D" id="3.30.1490.190">
    <property type="match status" value="1"/>
</dbReference>
<organism evidence="7">
    <name type="scientific">hydrothermal vent metagenome</name>
    <dbReference type="NCBI Taxonomy" id="652676"/>
    <lineage>
        <taxon>unclassified sequences</taxon>
        <taxon>metagenomes</taxon>
        <taxon>ecological metagenomes</taxon>
    </lineage>
</organism>
<dbReference type="AlphaFoldDB" id="A0A3B0RG31"/>
<dbReference type="PANTHER" id="PTHR33202">
    <property type="entry name" value="ZINC UPTAKE REGULATION PROTEIN"/>
    <property type="match status" value="1"/>
</dbReference>
<dbReference type="EMBL" id="UOEI01000053">
    <property type="protein sequence ID" value="VAV90852.1"/>
    <property type="molecule type" value="Genomic_DNA"/>
</dbReference>
<keyword evidence="4" id="KW-0805">Transcription regulation</keyword>
<evidence type="ECO:0000256" key="5">
    <source>
        <dbReference type="ARBA" id="ARBA00023125"/>
    </source>
</evidence>
<dbReference type="InterPro" id="IPR002481">
    <property type="entry name" value="FUR"/>
</dbReference>
<sequence length="146" mass="15973">MHIGADDLIEHLRAQGLRITEPRRLVCEVIATRHDEHLTAAAIYDIVRSGTDGQLDRATVYRTLDALEDAGAIRHGHIGHGPTVYHLADTVEHQHLLCTRCGRTVAVDRSAVSDVLDAITDETGFVPDVEHFALGGLCRDCCGESR</sequence>
<evidence type="ECO:0000313" key="7">
    <source>
        <dbReference type="EMBL" id="VAV90852.1"/>
    </source>
</evidence>
<dbReference type="Gene3D" id="1.10.10.10">
    <property type="entry name" value="Winged helix-like DNA-binding domain superfamily/Winged helix DNA-binding domain"/>
    <property type="match status" value="1"/>
</dbReference>
<comment type="similarity">
    <text evidence="1">Belongs to the Fur family.</text>
</comment>
<dbReference type="SUPFAM" id="SSF46785">
    <property type="entry name" value="Winged helix' DNA-binding domain"/>
    <property type="match status" value="1"/>
</dbReference>
<dbReference type="GO" id="GO:0045892">
    <property type="term" value="P:negative regulation of DNA-templated transcription"/>
    <property type="evidence" value="ECO:0007669"/>
    <property type="project" value="TreeGrafter"/>
</dbReference>
<dbReference type="InterPro" id="IPR036390">
    <property type="entry name" value="WH_DNA-bd_sf"/>
</dbReference>
<dbReference type="GO" id="GO:0003700">
    <property type="term" value="F:DNA-binding transcription factor activity"/>
    <property type="evidence" value="ECO:0007669"/>
    <property type="project" value="InterPro"/>
</dbReference>
<dbReference type="GO" id="GO:1900376">
    <property type="term" value="P:regulation of secondary metabolite biosynthetic process"/>
    <property type="evidence" value="ECO:0007669"/>
    <property type="project" value="TreeGrafter"/>
</dbReference>
<evidence type="ECO:0000256" key="6">
    <source>
        <dbReference type="ARBA" id="ARBA00023163"/>
    </source>
</evidence>
<evidence type="ECO:0000256" key="4">
    <source>
        <dbReference type="ARBA" id="ARBA00023015"/>
    </source>
</evidence>
<proteinExistence type="inferred from homology"/>
<dbReference type="InterPro" id="IPR043135">
    <property type="entry name" value="Fur_C"/>
</dbReference>
<keyword evidence="6" id="KW-0804">Transcription</keyword>
<evidence type="ECO:0000256" key="2">
    <source>
        <dbReference type="ARBA" id="ARBA00022491"/>
    </source>
</evidence>
<keyword evidence="2" id="KW-0678">Repressor</keyword>
<dbReference type="InterPro" id="IPR036388">
    <property type="entry name" value="WH-like_DNA-bd_sf"/>
</dbReference>
<keyword evidence="5" id="KW-0238">DNA-binding</keyword>